<dbReference type="InterPro" id="IPR038770">
    <property type="entry name" value="Na+/solute_symporter_sf"/>
</dbReference>
<dbReference type="InterPro" id="IPR004776">
    <property type="entry name" value="Mem_transp_PIN-like"/>
</dbReference>
<dbReference type="OrthoDB" id="5405318at2"/>
<keyword evidence="4" id="KW-1003">Cell membrane</keyword>
<dbReference type="Pfam" id="PF03547">
    <property type="entry name" value="Mem_trans"/>
    <property type="match status" value="1"/>
</dbReference>
<evidence type="ECO:0000256" key="8">
    <source>
        <dbReference type="SAM" id="Phobius"/>
    </source>
</evidence>
<evidence type="ECO:0000313" key="9">
    <source>
        <dbReference type="EMBL" id="EFK55059.1"/>
    </source>
</evidence>
<feature type="transmembrane region" description="Helical" evidence="8">
    <location>
        <begin position="233"/>
        <end position="251"/>
    </location>
</feature>
<sequence>MLDVLTGFAIIFVVIGAGYVLAQRGVIGDGDQRLMFNRVAYWVASPSLLFTTVATSDTSTFLSTVVVVVFIATVVTMAIFWVISRAFFRADVATRMSGAASASYFNSVNIGLPIAIYVIGDPAYVPPVLLMQMVIISPIVIAGLAADPTAGGSRARAVGSAVTAGITAPVVVAPLLGLIVSASGWTVPDPVMAPLEILGGASIPMILMSFGASLKGSSVLEPGPDKPATITASALKLAVMPAIAWGVGALMGLHSDALYAAIILSSLPTAQNVYNYTANYRAGETVARDTVLITTFASLPAMAVIALIFGAVS</sequence>
<keyword evidence="3" id="KW-0813">Transport</keyword>
<evidence type="ECO:0000256" key="7">
    <source>
        <dbReference type="ARBA" id="ARBA00023136"/>
    </source>
</evidence>
<feature type="transmembrane region" description="Helical" evidence="8">
    <location>
        <begin position="39"/>
        <end position="55"/>
    </location>
</feature>
<comment type="similarity">
    <text evidence="2">Belongs to the auxin efflux carrier (TC 2.A.69) family.</text>
</comment>
<evidence type="ECO:0000256" key="6">
    <source>
        <dbReference type="ARBA" id="ARBA00022989"/>
    </source>
</evidence>
<evidence type="ECO:0000256" key="1">
    <source>
        <dbReference type="ARBA" id="ARBA00004651"/>
    </source>
</evidence>
<dbReference type="EMBL" id="ACLJ02000001">
    <property type="protein sequence ID" value="EFK55059.1"/>
    <property type="molecule type" value="Genomic_DNA"/>
</dbReference>
<reference evidence="9" key="1">
    <citation type="submission" date="2010-06" db="EMBL/GenBank/DDBJ databases">
        <authorList>
            <person name="Muzny D."/>
            <person name="Qin X."/>
            <person name="Buhay C."/>
            <person name="Dugan-Rocha S."/>
            <person name="Ding Y."/>
            <person name="Chen G."/>
            <person name="Hawes A."/>
            <person name="Holder M."/>
            <person name="Jhangiani S."/>
            <person name="Johnson A."/>
            <person name="Khan Z."/>
            <person name="Li Z."/>
            <person name="Liu W."/>
            <person name="Liu X."/>
            <person name="Perez L."/>
            <person name="Shen H."/>
            <person name="Wang Q."/>
            <person name="Watt J."/>
            <person name="Xi L."/>
            <person name="Xin Y."/>
            <person name="Zhou J."/>
            <person name="Deng J."/>
            <person name="Jiang H."/>
            <person name="Liu Y."/>
            <person name="Qu J."/>
            <person name="Song X.-Z."/>
            <person name="Zhang L."/>
            <person name="Villasana D."/>
            <person name="Johnson A."/>
            <person name="Liu J."/>
            <person name="Liyanage D."/>
            <person name="Lorensuhewa L."/>
            <person name="Robinson T."/>
            <person name="Song A."/>
            <person name="Song B.-B."/>
            <person name="Dinh H."/>
            <person name="Thornton R."/>
            <person name="Coyle M."/>
            <person name="Francisco L."/>
            <person name="Jackson L."/>
            <person name="Javaid M."/>
            <person name="Korchina V."/>
            <person name="Kovar C."/>
            <person name="Mata R."/>
            <person name="Mathew T."/>
            <person name="Ngo R."/>
            <person name="Nguyen L."/>
            <person name="Nguyen N."/>
            <person name="Okwuonu G."/>
            <person name="Ongeri F."/>
            <person name="Pham C."/>
            <person name="Simmons D."/>
            <person name="Wilczek-Boney K."/>
            <person name="Hale W."/>
            <person name="Jakkamsetti A."/>
            <person name="Pham P."/>
            <person name="Ruth R."/>
            <person name="San Lucas F."/>
            <person name="Warren J."/>
            <person name="Zhang J."/>
            <person name="Zhao Z."/>
            <person name="Zhou C."/>
            <person name="Zhu D."/>
            <person name="Lee S."/>
            <person name="Bess C."/>
            <person name="Blankenburg K."/>
            <person name="Forbes L."/>
            <person name="Fu Q."/>
            <person name="Gubbala S."/>
            <person name="Hirani K."/>
            <person name="Jayaseelan J.C."/>
            <person name="Lara F."/>
            <person name="Munidasa M."/>
            <person name="Palculict T."/>
            <person name="Patil S."/>
            <person name="Pu L.-L."/>
            <person name="Saada N."/>
            <person name="Tang L."/>
            <person name="Weissenberger G."/>
            <person name="Zhu Y."/>
            <person name="Hemphill L."/>
            <person name="Shang Y."/>
            <person name="Youmans B."/>
            <person name="Ayvaz T."/>
            <person name="Ross M."/>
            <person name="Santibanez J."/>
            <person name="Aqrawi P."/>
            <person name="Gross S."/>
            <person name="Joshi V."/>
            <person name="Fowler G."/>
            <person name="Nazareth L."/>
            <person name="Reid J."/>
            <person name="Worley K."/>
            <person name="Petrosino J."/>
            <person name="Highlander S."/>
            <person name="Gibbs R."/>
        </authorList>
    </citation>
    <scope>NUCLEOTIDE SEQUENCE [LARGE SCALE GENOMIC DNA]</scope>
    <source>
        <strain evidence="9">ATCC 33030</strain>
    </source>
</reference>
<name>D7WB28_9CORY</name>
<feature type="transmembrane region" description="Helical" evidence="8">
    <location>
        <begin position="158"/>
        <end position="185"/>
    </location>
</feature>
<dbReference type="AlphaFoldDB" id="D7WB28"/>
<feature type="transmembrane region" description="Helical" evidence="8">
    <location>
        <begin position="6"/>
        <end position="27"/>
    </location>
</feature>
<comment type="subcellular location">
    <subcellularLocation>
        <location evidence="1">Cell membrane</location>
        <topology evidence="1">Multi-pass membrane protein</topology>
    </subcellularLocation>
</comment>
<dbReference type="RefSeq" id="WP_005286892.1">
    <property type="nucleotide sequence ID" value="NZ_CM000961.1"/>
</dbReference>
<keyword evidence="5 8" id="KW-0812">Transmembrane</keyword>
<dbReference type="GO" id="GO:0055085">
    <property type="term" value="P:transmembrane transport"/>
    <property type="evidence" value="ECO:0007669"/>
    <property type="project" value="InterPro"/>
</dbReference>
<dbReference type="eggNOG" id="COG0679">
    <property type="taxonomic scope" value="Bacteria"/>
</dbReference>
<dbReference type="HOGENOM" id="CLU_056175_2_2_11"/>
<keyword evidence="7 8" id="KW-0472">Membrane</keyword>
<dbReference type="PANTHER" id="PTHR36838:SF1">
    <property type="entry name" value="SLR1864 PROTEIN"/>
    <property type="match status" value="1"/>
</dbReference>
<keyword evidence="6 8" id="KW-1133">Transmembrane helix</keyword>
<feature type="transmembrane region" description="Helical" evidence="8">
    <location>
        <begin position="125"/>
        <end position="146"/>
    </location>
</feature>
<dbReference type="PANTHER" id="PTHR36838">
    <property type="entry name" value="AUXIN EFFLUX CARRIER FAMILY PROTEIN"/>
    <property type="match status" value="1"/>
</dbReference>
<gene>
    <name evidence="9" type="ORF">HMPREF0291_10317</name>
</gene>
<feature type="transmembrane region" description="Helical" evidence="8">
    <location>
        <begin position="290"/>
        <end position="312"/>
    </location>
</feature>
<evidence type="ECO:0000313" key="10">
    <source>
        <dbReference type="Proteomes" id="UP000004208"/>
    </source>
</evidence>
<protein>
    <submittedName>
        <fullName evidence="9">Transporter, auxin efflux carrier (AEC) family protein</fullName>
    </submittedName>
</protein>
<evidence type="ECO:0000256" key="5">
    <source>
        <dbReference type="ARBA" id="ARBA00022692"/>
    </source>
</evidence>
<evidence type="ECO:0000256" key="2">
    <source>
        <dbReference type="ARBA" id="ARBA00010145"/>
    </source>
</evidence>
<evidence type="ECO:0000256" key="3">
    <source>
        <dbReference type="ARBA" id="ARBA00022448"/>
    </source>
</evidence>
<dbReference type="STRING" id="585529.HMPREF0291_10317"/>
<dbReference type="Proteomes" id="UP000004208">
    <property type="component" value="Unassembled WGS sequence"/>
</dbReference>
<keyword evidence="10" id="KW-1185">Reference proteome</keyword>
<proteinExistence type="inferred from homology"/>
<feature type="transmembrane region" description="Helical" evidence="8">
    <location>
        <begin position="191"/>
        <end position="212"/>
    </location>
</feature>
<accession>D7WB28</accession>
<feature type="transmembrane region" description="Helical" evidence="8">
    <location>
        <begin position="61"/>
        <end position="84"/>
    </location>
</feature>
<comment type="caution">
    <text evidence="9">The sequence shown here is derived from an EMBL/GenBank/DDBJ whole genome shotgun (WGS) entry which is preliminary data.</text>
</comment>
<evidence type="ECO:0000256" key="4">
    <source>
        <dbReference type="ARBA" id="ARBA00022475"/>
    </source>
</evidence>
<organism evidence="9 10">
    <name type="scientific">Corynebacterium genitalium ATCC 33030</name>
    <dbReference type="NCBI Taxonomy" id="585529"/>
    <lineage>
        <taxon>Bacteria</taxon>
        <taxon>Bacillati</taxon>
        <taxon>Actinomycetota</taxon>
        <taxon>Actinomycetes</taxon>
        <taxon>Mycobacteriales</taxon>
        <taxon>Corynebacteriaceae</taxon>
        <taxon>Corynebacterium</taxon>
    </lineage>
</organism>
<dbReference type="Gene3D" id="1.20.1530.20">
    <property type="match status" value="1"/>
</dbReference>
<dbReference type="GO" id="GO:0005886">
    <property type="term" value="C:plasma membrane"/>
    <property type="evidence" value="ECO:0007669"/>
    <property type="project" value="UniProtKB-SubCell"/>
</dbReference>
<feature type="transmembrane region" description="Helical" evidence="8">
    <location>
        <begin position="96"/>
        <end position="119"/>
    </location>
</feature>